<dbReference type="PANTHER" id="PTHR15600:SF42">
    <property type="entry name" value="SACSIN"/>
    <property type="match status" value="1"/>
</dbReference>
<dbReference type="SUPFAM" id="SSF55874">
    <property type="entry name" value="ATPase domain of HSP90 chaperone/DNA topoisomerase II/histidine kinase"/>
    <property type="match status" value="1"/>
</dbReference>
<dbReference type="PANTHER" id="PTHR15600">
    <property type="entry name" value="SACSIN"/>
    <property type="match status" value="1"/>
</dbReference>
<keyword evidence="3" id="KW-1185">Reference proteome</keyword>
<gene>
    <name evidence="2" type="ORF">F0562_033107</name>
</gene>
<dbReference type="GO" id="GO:0030544">
    <property type="term" value="F:Hsp70 protein binding"/>
    <property type="evidence" value="ECO:0007669"/>
    <property type="project" value="TreeGrafter"/>
</dbReference>
<dbReference type="NCBIfam" id="NF047352">
    <property type="entry name" value="P_loop_sacsin"/>
    <property type="match status" value="1"/>
</dbReference>
<sequence length="1373" mass="154786">MESPSPATVASLLVEDFGQKVDLTRRIREVLLNYPEGTTVLKELIQNADDAGATKVCLCLDRRVHGSHSLLSEKLAQWQGPALLAYNNAEFTDDDFVSISRIGGSSKHGQAWKTGRFGVGFNSVYHLTDLPSFVSGKYVVLFDPQGVYLPDISTANPGKRIEYVSSSAISLYQDQFFPYCAFGCDMRGPFPGTLFRFPLRNADQAANSKLSKQAYLEDDISTMFEQLYEEGVLALLFLKSVLSIEMYIWDSGVAEPRKIYSCSINSANDDTIWHRQTLLRLPKSTNSSDCMTDAFSLDFLSEEVMGTHSRKRIDTFYIVQTLASSSSRIGSFASTASKDYDIHLLPWASVAACISDHSSNDDVLRLGRAFCFLPLPVRTGMTVQINGFFEVSSNRRGIWYGADMDKSGKIRSIWNRLLLEDIVVPTFAKLLLGVQGFLGPTKLYYSLWPTGSFEEPWSILVEHIYRNIGDVPVLYSDFEGGKWVAPVEAFLHDEEFSNSKELGEALVQLGMPIVHLPNILFNMLLKCASSFQQRVVTPDSVRHYLRECKSVIILSRSYKLTLLEYCLGDLIDTDVGRHAYDLPLLPLASGDFGLLSESSKGILYFICNELEYKLLQPISDRVIDQSIPLNISSRLSAIAKASKTNLSVFNVNNFVQLFPKFVPADWKYKSKVFWDPNVNTNHPTSSWFVLFWQYLRDFCEKLSLFGDWPILPSISGHLYRPSRQSKLLNAEQLSDKMRDLLVKIGCKILNISYHIEHPDLSHYVCGADGAGVLGSIFDAVSSNDSIMQAFLNHLEVEERDELRRFLLDPKWYFGNRMVDTDIWNCKRLPIYRVYDGESAQNFQYLDLENPRKYLPPLDVPECFLGSVFISSSSNEEEEVLKIYFGIERMGRAHFYRQHVLNRVKELQPEVRDRIMLSVLQELPQLCVEDASFREGLRKLEFVPTSSGSMKCPAVLFDPRNEELFALLEDSDSFPCRAFQESGILDMLQGLGLRTSVSPETVLQSARQVERLMHEDQLKAYSRGKVLLSYLEVNALKWVVNPLNDDQGTMNRLLSRAATAFRPRNLKSDLEKFWDDLRMICWCPVIVSSPFHTLPWPVVSSMVAPPKLVRLYTDLWLVSASMRILDGECSSTALAYHLGWSSPPGGSVIAAQLLELGKNNEIVTDQVLRQELAVAMPRIYSILMGIIGSDEMDIVKAVLEGCRWIWVGDGFATLDEVVLNGPLHLAPYIRVIPVDLAVFKDLFLELGIREFLKPSDYANILCRMAMRKGSTPLDTQEIRAAILIAQHLAEVQFYEQQTKIYLPDMSGRLVTATDLVYNDAPWLLGSEDLDSSFGNAATVALNSRRTVQKYVHGNISNDVAEKLGVPFTSEDVAC</sequence>
<dbReference type="InterPro" id="IPR052972">
    <property type="entry name" value="Sacsin_chaperone_reg"/>
</dbReference>
<accession>A0A5J5AS08</accession>
<dbReference type="InterPro" id="IPR036890">
    <property type="entry name" value="HATPase_C_sf"/>
</dbReference>
<feature type="domain" description="Sacsin/Nov" evidence="1">
    <location>
        <begin position="21"/>
        <end position="260"/>
    </location>
</feature>
<dbReference type="Proteomes" id="UP000325577">
    <property type="component" value="Linkage Group LG19"/>
</dbReference>
<dbReference type="InterPro" id="IPR058210">
    <property type="entry name" value="SACS/Nov_dom"/>
</dbReference>
<evidence type="ECO:0000259" key="1">
    <source>
        <dbReference type="Pfam" id="PF25794"/>
    </source>
</evidence>
<dbReference type="OrthoDB" id="1262810at2759"/>
<evidence type="ECO:0000313" key="2">
    <source>
        <dbReference type="EMBL" id="KAA8533360.1"/>
    </source>
</evidence>
<evidence type="ECO:0000313" key="3">
    <source>
        <dbReference type="Proteomes" id="UP000325577"/>
    </source>
</evidence>
<organism evidence="2 3">
    <name type="scientific">Nyssa sinensis</name>
    <dbReference type="NCBI Taxonomy" id="561372"/>
    <lineage>
        <taxon>Eukaryota</taxon>
        <taxon>Viridiplantae</taxon>
        <taxon>Streptophyta</taxon>
        <taxon>Embryophyta</taxon>
        <taxon>Tracheophyta</taxon>
        <taxon>Spermatophyta</taxon>
        <taxon>Magnoliopsida</taxon>
        <taxon>eudicotyledons</taxon>
        <taxon>Gunneridae</taxon>
        <taxon>Pentapetalae</taxon>
        <taxon>asterids</taxon>
        <taxon>Cornales</taxon>
        <taxon>Nyssaceae</taxon>
        <taxon>Nyssa</taxon>
    </lineage>
</organism>
<protein>
    <recommendedName>
        <fullName evidence="1">Sacsin/Nov domain-containing protein</fullName>
    </recommendedName>
</protein>
<dbReference type="EMBL" id="CM018042">
    <property type="protein sequence ID" value="KAA8533360.1"/>
    <property type="molecule type" value="Genomic_DNA"/>
</dbReference>
<proteinExistence type="predicted"/>
<name>A0A5J5AS08_9ASTE</name>
<dbReference type="Pfam" id="PF25794">
    <property type="entry name" value="SACS"/>
    <property type="match status" value="1"/>
</dbReference>
<reference evidence="2 3" key="1">
    <citation type="submission" date="2019-09" db="EMBL/GenBank/DDBJ databases">
        <title>A chromosome-level genome assembly of the Chinese tupelo Nyssa sinensis.</title>
        <authorList>
            <person name="Yang X."/>
            <person name="Kang M."/>
            <person name="Yang Y."/>
            <person name="Xiong H."/>
            <person name="Wang M."/>
            <person name="Zhang Z."/>
            <person name="Wang Z."/>
            <person name="Wu H."/>
            <person name="Ma T."/>
            <person name="Liu J."/>
            <person name="Xi Z."/>
        </authorList>
    </citation>
    <scope>NUCLEOTIDE SEQUENCE [LARGE SCALE GENOMIC DNA]</scope>
    <source>
        <strain evidence="2">J267</strain>
        <tissue evidence="2">Leaf</tissue>
    </source>
</reference>